<organism evidence="2 3">
    <name type="scientific">Asparagus officinalis</name>
    <name type="common">Garden asparagus</name>
    <dbReference type="NCBI Taxonomy" id="4686"/>
    <lineage>
        <taxon>Eukaryota</taxon>
        <taxon>Viridiplantae</taxon>
        <taxon>Streptophyta</taxon>
        <taxon>Embryophyta</taxon>
        <taxon>Tracheophyta</taxon>
        <taxon>Spermatophyta</taxon>
        <taxon>Magnoliopsida</taxon>
        <taxon>Liliopsida</taxon>
        <taxon>Asparagales</taxon>
        <taxon>Asparagaceae</taxon>
        <taxon>Asparagoideae</taxon>
        <taxon>Asparagus</taxon>
    </lineage>
</organism>
<reference evidence="3" key="1">
    <citation type="journal article" date="2017" name="Nat. Commun.">
        <title>The asparagus genome sheds light on the origin and evolution of a young Y chromosome.</title>
        <authorList>
            <person name="Harkess A."/>
            <person name="Zhou J."/>
            <person name="Xu C."/>
            <person name="Bowers J.E."/>
            <person name="Van der Hulst R."/>
            <person name="Ayyampalayam S."/>
            <person name="Mercati F."/>
            <person name="Riccardi P."/>
            <person name="McKain M.R."/>
            <person name="Kakrana A."/>
            <person name="Tang H."/>
            <person name="Ray J."/>
            <person name="Groenendijk J."/>
            <person name="Arikit S."/>
            <person name="Mathioni S.M."/>
            <person name="Nakano M."/>
            <person name="Shan H."/>
            <person name="Telgmann-Rauber A."/>
            <person name="Kanno A."/>
            <person name="Yue Z."/>
            <person name="Chen H."/>
            <person name="Li W."/>
            <person name="Chen Y."/>
            <person name="Xu X."/>
            <person name="Zhang Y."/>
            <person name="Luo S."/>
            <person name="Chen H."/>
            <person name="Gao J."/>
            <person name="Mao Z."/>
            <person name="Pires J.C."/>
            <person name="Luo M."/>
            <person name="Kudrna D."/>
            <person name="Wing R.A."/>
            <person name="Meyers B.C."/>
            <person name="Yi K."/>
            <person name="Kong H."/>
            <person name="Lavrijsen P."/>
            <person name="Sunseri F."/>
            <person name="Falavigna A."/>
            <person name="Ye Y."/>
            <person name="Leebens-Mack J.H."/>
            <person name="Chen G."/>
        </authorList>
    </citation>
    <scope>NUCLEOTIDE SEQUENCE [LARGE SCALE GENOMIC DNA]</scope>
    <source>
        <strain evidence="3">cv. DH0086</strain>
    </source>
</reference>
<protein>
    <submittedName>
        <fullName evidence="2">Uncharacterized protein</fullName>
    </submittedName>
</protein>
<proteinExistence type="predicted"/>
<dbReference type="EMBL" id="CM007384">
    <property type="protein sequence ID" value="ONK72689.1"/>
    <property type="molecule type" value="Genomic_DNA"/>
</dbReference>
<feature type="region of interest" description="Disordered" evidence="1">
    <location>
        <begin position="1"/>
        <end position="50"/>
    </location>
</feature>
<gene>
    <name evidence="2" type="ORF">A4U43_C04F22060</name>
</gene>
<evidence type="ECO:0000313" key="3">
    <source>
        <dbReference type="Proteomes" id="UP000243459"/>
    </source>
</evidence>
<sequence>MAGYILHFSPLQQPPEKDEEPQDSGTKIKQENEVHESSPLSNSPKEGVQPIGARIKDLDESQSELLSRIQGLKFKEDMELDIAKMKFDFKGTSVICRRGSPLILADLKKVSVSTARAVVVLAEDGNADLVIM</sequence>
<dbReference type="PANTHER" id="PTHR31563:SF1">
    <property type="entry name" value="ION CHANNEL CASTOR-RELATED"/>
    <property type="match status" value="1"/>
</dbReference>
<evidence type="ECO:0000313" key="2">
    <source>
        <dbReference type="EMBL" id="ONK72689.1"/>
    </source>
</evidence>
<feature type="compositionally biased region" description="Basic and acidic residues" evidence="1">
    <location>
        <begin position="26"/>
        <end position="36"/>
    </location>
</feature>
<dbReference type="PANTHER" id="PTHR31563">
    <property type="entry name" value="ION CHANNEL POLLUX-RELATED"/>
    <property type="match status" value="1"/>
</dbReference>
<dbReference type="Proteomes" id="UP000243459">
    <property type="component" value="Chromosome 4"/>
</dbReference>
<evidence type="ECO:0000256" key="1">
    <source>
        <dbReference type="SAM" id="MobiDB-lite"/>
    </source>
</evidence>
<dbReference type="InterPro" id="IPR044849">
    <property type="entry name" value="CASTOR/POLLUX/SYM8-like"/>
</dbReference>
<dbReference type="Gramene" id="ONK72689">
    <property type="protein sequence ID" value="ONK72689"/>
    <property type="gene ID" value="A4U43_C04F22060"/>
</dbReference>
<accession>A0A5P1F7I7</accession>
<dbReference type="GO" id="GO:0006811">
    <property type="term" value="P:monoatomic ion transport"/>
    <property type="evidence" value="ECO:0007669"/>
    <property type="project" value="InterPro"/>
</dbReference>
<keyword evidence="3" id="KW-1185">Reference proteome</keyword>
<dbReference type="AlphaFoldDB" id="A0A5P1F7I7"/>
<name>A0A5P1F7I7_ASPOF</name>